<dbReference type="Pfam" id="PF01370">
    <property type="entry name" value="Epimerase"/>
    <property type="match status" value="1"/>
</dbReference>
<dbReference type="SUPFAM" id="SSF51735">
    <property type="entry name" value="NAD(P)-binding Rossmann-fold domains"/>
    <property type="match status" value="1"/>
</dbReference>
<evidence type="ECO:0000256" key="1">
    <source>
        <dbReference type="ARBA" id="ARBA00007637"/>
    </source>
</evidence>
<dbReference type="CDD" id="cd08946">
    <property type="entry name" value="SDR_e"/>
    <property type="match status" value="1"/>
</dbReference>
<comment type="similarity">
    <text evidence="1">Belongs to the NAD(P)-dependent epimerase/dehydratase family.</text>
</comment>
<dbReference type="InterPro" id="IPR001509">
    <property type="entry name" value="Epimerase_deHydtase"/>
</dbReference>
<dbReference type="AlphaFoldDB" id="A0A7L4UMK6"/>
<accession>A0A7L4UMK6</accession>
<name>A0A7L4UMK6_BALHA</name>
<dbReference type="Gene3D" id="3.40.50.720">
    <property type="entry name" value="NAD(P)-binding Rossmann-like Domain"/>
    <property type="match status" value="1"/>
</dbReference>
<evidence type="ECO:0000313" key="3">
    <source>
        <dbReference type="EMBL" id="PVX49854.1"/>
    </source>
</evidence>
<dbReference type="EMBL" id="QENZ01000005">
    <property type="protein sequence ID" value="PVX49854.1"/>
    <property type="molecule type" value="Genomic_DNA"/>
</dbReference>
<evidence type="ECO:0000313" key="4">
    <source>
        <dbReference type="Proteomes" id="UP000251835"/>
    </source>
</evidence>
<keyword evidence="4" id="KW-1185">Reference proteome</keyword>
<reference evidence="3 4" key="1">
    <citation type="submission" date="2018-05" db="EMBL/GenBank/DDBJ databases">
        <title>Genomic Encyclopedia of Type Strains, Phase IV (KMG-IV): sequencing the most valuable type-strain genomes for metagenomic binning, comparative biology and taxonomic classification.</title>
        <authorList>
            <person name="Goeker M."/>
        </authorList>
    </citation>
    <scope>NUCLEOTIDE SEQUENCE [LARGE SCALE GENOMIC DNA]</scope>
    <source>
        <strain evidence="3 4">DSM 28579</strain>
    </source>
</reference>
<proteinExistence type="inferred from homology"/>
<gene>
    <name evidence="3" type="ORF">C7377_1492</name>
</gene>
<feature type="domain" description="NAD-dependent epimerase/dehydratase" evidence="2">
    <location>
        <begin position="3"/>
        <end position="221"/>
    </location>
</feature>
<dbReference type="OrthoDB" id="1490291at2"/>
<evidence type="ECO:0000259" key="2">
    <source>
        <dbReference type="Pfam" id="PF01370"/>
    </source>
</evidence>
<dbReference type="RefSeq" id="WP_116496717.1">
    <property type="nucleotide sequence ID" value="NZ_QENZ01000005.1"/>
</dbReference>
<dbReference type="InterPro" id="IPR036291">
    <property type="entry name" value="NAD(P)-bd_dom_sf"/>
</dbReference>
<dbReference type="PANTHER" id="PTHR43000">
    <property type="entry name" value="DTDP-D-GLUCOSE 4,6-DEHYDRATASE-RELATED"/>
    <property type="match status" value="1"/>
</dbReference>
<sequence length="299" mass="34081">MKVLITGGAGYAGNALVQQLISNKDVEEIRIFDNLSKGKHVLLQQVVKSSKIQFIEGDILDNYKLSKSLQDIDTAVHLATVKQPERFHHYMEQVNHWGTANLINLMEEHSVKRFIFLSSTEVYGQSNKEINLSNEIMPETPYAHSMFRAEKYVKTLENKCEVAIVRIPDIYGYNPAMDFSYGLNKRIFDAKYNALLQLDADGLHKQSAVHVNDLAQLICYLSLTTPEQSIYLANSEHWDGMGIYESLKSFYPNLEATFTSHHLRLQDNIIESDETTQKIIKTKTSLTTGIEELLSNLNY</sequence>
<comment type="caution">
    <text evidence="3">The sequence shown here is derived from an EMBL/GenBank/DDBJ whole genome shotgun (WGS) entry which is preliminary data.</text>
</comment>
<protein>
    <submittedName>
        <fullName evidence="3">UDP-glucose 4-epimerase</fullName>
    </submittedName>
</protein>
<dbReference type="Proteomes" id="UP000251835">
    <property type="component" value="Unassembled WGS sequence"/>
</dbReference>
<organism evidence="3 4">
    <name type="scientific">Balneicella halophila</name>
    <dbReference type="NCBI Taxonomy" id="1537566"/>
    <lineage>
        <taxon>Bacteria</taxon>
        <taxon>Pseudomonadati</taxon>
        <taxon>Bacteroidota</taxon>
        <taxon>Bacteroidia</taxon>
        <taxon>Bacteroidales</taxon>
        <taxon>Balneicellaceae</taxon>
        <taxon>Balneicella</taxon>
    </lineage>
</organism>